<evidence type="ECO:0000256" key="1">
    <source>
        <dbReference type="SAM" id="MobiDB-lite"/>
    </source>
</evidence>
<reference evidence="2" key="1">
    <citation type="submission" date="2013-11" db="EMBL/GenBank/DDBJ databases">
        <title>Genome sequence of the fusiform rust pathogen reveals effectors for host alternation and coevolution with pine.</title>
        <authorList>
            <consortium name="DOE Joint Genome Institute"/>
            <person name="Smith K."/>
            <person name="Pendleton A."/>
            <person name="Kubisiak T."/>
            <person name="Anderson C."/>
            <person name="Salamov A."/>
            <person name="Aerts A."/>
            <person name="Riley R."/>
            <person name="Clum A."/>
            <person name="Lindquist E."/>
            <person name="Ence D."/>
            <person name="Campbell M."/>
            <person name="Kronenberg Z."/>
            <person name="Feau N."/>
            <person name="Dhillon B."/>
            <person name="Hamelin R."/>
            <person name="Burleigh J."/>
            <person name="Smith J."/>
            <person name="Yandell M."/>
            <person name="Nelson C."/>
            <person name="Grigoriev I."/>
            <person name="Davis J."/>
        </authorList>
    </citation>
    <scope>NUCLEOTIDE SEQUENCE</scope>
    <source>
        <strain evidence="2">G11</strain>
    </source>
</reference>
<evidence type="ECO:0000313" key="2">
    <source>
        <dbReference type="EMBL" id="KAG0148992.1"/>
    </source>
</evidence>
<gene>
    <name evidence="2" type="ORF">CROQUDRAFT_360029</name>
</gene>
<comment type="caution">
    <text evidence="2">The sequence shown here is derived from an EMBL/GenBank/DDBJ whole genome shotgun (WGS) entry which is preliminary data.</text>
</comment>
<keyword evidence="3" id="KW-1185">Reference proteome</keyword>
<sequence length="256" mass="29152">MESTHTSLGPDSDISAPPKVRFDSSAVDEDEETRLRRGTVSADLKNQIALRSLLGRKAVSLGYATNRNFSRSQSEASIFRPLIRPPILTTNEEINNPSTTLWESGYTKLSRVKSTSSVIGGLNDDILRAGWRRNEPGPYWEQCNELESDRKQLMENIEETQDGFDLEDYDGEGEFENEEDDLMRSINDDEDQEDKSNEIVTPEIFFNHAKKNGINNQRQFSKTKSMPVGGTFGTRPDQPTFHRPFDDTFMRMDVPF</sequence>
<proteinExistence type="predicted"/>
<accession>A0A9P6NNW3</accession>
<feature type="region of interest" description="Disordered" evidence="1">
    <location>
        <begin position="1"/>
        <end position="35"/>
    </location>
</feature>
<dbReference type="EMBL" id="MU167231">
    <property type="protein sequence ID" value="KAG0148992.1"/>
    <property type="molecule type" value="Genomic_DNA"/>
</dbReference>
<dbReference type="Proteomes" id="UP000886653">
    <property type="component" value="Unassembled WGS sequence"/>
</dbReference>
<feature type="region of interest" description="Disordered" evidence="1">
    <location>
        <begin position="221"/>
        <end position="246"/>
    </location>
</feature>
<dbReference type="AlphaFoldDB" id="A0A9P6NNW3"/>
<dbReference type="OrthoDB" id="2498957at2759"/>
<name>A0A9P6NNW3_9BASI</name>
<evidence type="ECO:0000313" key="3">
    <source>
        <dbReference type="Proteomes" id="UP000886653"/>
    </source>
</evidence>
<organism evidence="2 3">
    <name type="scientific">Cronartium quercuum f. sp. fusiforme G11</name>
    <dbReference type="NCBI Taxonomy" id="708437"/>
    <lineage>
        <taxon>Eukaryota</taxon>
        <taxon>Fungi</taxon>
        <taxon>Dikarya</taxon>
        <taxon>Basidiomycota</taxon>
        <taxon>Pucciniomycotina</taxon>
        <taxon>Pucciniomycetes</taxon>
        <taxon>Pucciniales</taxon>
        <taxon>Coleosporiaceae</taxon>
        <taxon>Cronartium</taxon>
    </lineage>
</organism>
<protein>
    <submittedName>
        <fullName evidence="2">Uncharacterized protein</fullName>
    </submittedName>
</protein>